<proteinExistence type="predicted"/>
<feature type="non-terminal residue" evidence="1">
    <location>
        <position position="31"/>
    </location>
</feature>
<dbReference type="AlphaFoldDB" id="A0A382NRT4"/>
<gene>
    <name evidence="1" type="ORF">METZ01_LOCUS315931</name>
</gene>
<organism evidence="1">
    <name type="scientific">marine metagenome</name>
    <dbReference type="NCBI Taxonomy" id="408172"/>
    <lineage>
        <taxon>unclassified sequences</taxon>
        <taxon>metagenomes</taxon>
        <taxon>ecological metagenomes</taxon>
    </lineage>
</organism>
<reference evidence="1" key="1">
    <citation type="submission" date="2018-05" db="EMBL/GenBank/DDBJ databases">
        <authorList>
            <person name="Lanie J.A."/>
            <person name="Ng W.-L."/>
            <person name="Kazmierczak K.M."/>
            <person name="Andrzejewski T.M."/>
            <person name="Davidsen T.M."/>
            <person name="Wayne K.J."/>
            <person name="Tettelin H."/>
            <person name="Glass J.I."/>
            <person name="Rusch D."/>
            <person name="Podicherti R."/>
            <person name="Tsui H.-C.T."/>
            <person name="Winkler M.E."/>
        </authorList>
    </citation>
    <scope>NUCLEOTIDE SEQUENCE</scope>
</reference>
<protein>
    <submittedName>
        <fullName evidence="1">Uncharacterized protein</fullName>
    </submittedName>
</protein>
<sequence length="31" mass="3798">MQFIDLKAQQNRIRKNIEKRIQTVLDHGKYI</sequence>
<accession>A0A382NRT4</accession>
<name>A0A382NRT4_9ZZZZ</name>
<dbReference type="EMBL" id="UINC01101892">
    <property type="protein sequence ID" value="SVC63077.1"/>
    <property type="molecule type" value="Genomic_DNA"/>
</dbReference>
<evidence type="ECO:0000313" key="1">
    <source>
        <dbReference type="EMBL" id="SVC63077.1"/>
    </source>
</evidence>